<keyword evidence="9" id="KW-0051">Antiviral defense</keyword>
<dbReference type="PANTHER" id="PTHR47963">
    <property type="entry name" value="DEAD-BOX ATP-DEPENDENT RNA HELICASE 47, MITOCHONDRIAL"/>
    <property type="match status" value="1"/>
</dbReference>
<dbReference type="KEGG" id="lsz:JCM16776_1130"/>
<dbReference type="InterPro" id="IPR054712">
    <property type="entry name" value="Cas3-like_dom"/>
</dbReference>
<dbReference type="GO" id="GO:0051607">
    <property type="term" value="P:defense response to virus"/>
    <property type="evidence" value="ECO:0007669"/>
    <property type="project" value="UniProtKB-KW"/>
</dbReference>
<dbReference type="OrthoDB" id="9810236at2"/>
<evidence type="ECO:0000259" key="11">
    <source>
        <dbReference type="PROSITE" id="PS51643"/>
    </source>
</evidence>
<feature type="coiled-coil region" evidence="10">
    <location>
        <begin position="708"/>
        <end position="735"/>
    </location>
</feature>
<dbReference type="InterPro" id="IPR011545">
    <property type="entry name" value="DEAD/DEAH_box_helicase_dom"/>
</dbReference>
<evidence type="ECO:0000256" key="6">
    <source>
        <dbReference type="ARBA" id="ARBA00022801"/>
    </source>
</evidence>
<keyword evidence="13" id="KW-1185">Reference proteome</keyword>
<evidence type="ECO:0000256" key="5">
    <source>
        <dbReference type="ARBA" id="ARBA00022741"/>
    </source>
</evidence>
<dbReference type="Pfam" id="PF22590">
    <property type="entry name" value="Cas3-like_C_2"/>
    <property type="match status" value="1"/>
</dbReference>
<dbReference type="SUPFAM" id="SSF109604">
    <property type="entry name" value="HD-domain/PDEase-like"/>
    <property type="match status" value="1"/>
</dbReference>
<evidence type="ECO:0000256" key="7">
    <source>
        <dbReference type="ARBA" id="ARBA00022806"/>
    </source>
</evidence>
<evidence type="ECO:0000256" key="1">
    <source>
        <dbReference type="ARBA" id="ARBA00006847"/>
    </source>
</evidence>
<dbReference type="GO" id="GO:0005524">
    <property type="term" value="F:ATP binding"/>
    <property type="evidence" value="ECO:0007669"/>
    <property type="project" value="UniProtKB-KW"/>
</dbReference>
<dbReference type="InterPro" id="IPR006483">
    <property type="entry name" value="CRISPR-assoc_Cas3_HD"/>
</dbReference>
<dbReference type="PROSITE" id="PS51643">
    <property type="entry name" value="HD_CAS3"/>
    <property type="match status" value="1"/>
</dbReference>
<accession>A0A510JNJ5</accession>
<dbReference type="InterPro" id="IPR038257">
    <property type="entry name" value="CRISPR-assoc_Cas3_HD_sf"/>
</dbReference>
<dbReference type="Pfam" id="PF00270">
    <property type="entry name" value="DEAD"/>
    <property type="match status" value="1"/>
</dbReference>
<feature type="domain" description="HD Cas3-type" evidence="11">
    <location>
        <begin position="7"/>
        <end position="229"/>
    </location>
</feature>
<dbReference type="InterPro" id="IPR027417">
    <property type="entry name" value="P-loop_NTPase"/>
</dbReference>
<keyword evidence="8" id="KW-0067">ATP-binding</keyword>
<comment type="similarity">
    <text evidence="1">In the N-terminal section; belongs to the CRISPR-associated nuclease Cas3-HD family.</text>
</comment>
<name>A0A510JNJ5_9FUSO</name>
<keyword evidence="10" id="KW-0175">Coiled coil</keyword>
<keyword evidence="4" id="KW-0479">Metal-binding</keyword>
<sequence>MGNVFLAKSNGEIVVEHTKKLIQNFEKLIELYPNIEVDKRLLLLACIYHDLGKINAKFQYKVSNEKRKSLLKEKYEIDLKKNEIPHGILSTAFINSNELLKENFDKEDIKILAHSVALHHERDISEIEDEDFKEEIKKMEFELNDFETELTSLENIYFEIIKEIYGEIKKYSIFKREDDNFKIKKLSKKYYKLNDRIYSEKMYTKKEEALEIFKKYVMLKGLLNKIDYAASSYTTIEEKNDFLEIKMEKFLEDVLRKDNPKNDWNALQKFMKQHKDENMVVVAQTGYGKTEAGLLWIGNNKGFFTLPLRVAINAIYDRIVKNIVRENVEKRIGLLHSDFREYYTEKNSKENKLLKNEELSEYINRTKQFSLPLTICTIDQLFDFVFRAPGFELKVATLSYSKVVIDEIQMYSADLLAYLIYGLKYITDFGGKFAIMTATLPGIVTYLLEKEGVKFVTTEPFTNDKKRHSLKVMEENINAEFIKEKYRNNKILVVCNTVKKAKEIYENLDIPKEELNLIHSRFIKRDRTNKEKEITEFANPKRFREDIKNRREKEGYQENGVWIGTQVLEASLDLDFDILITELSDLNGLFQRMGRCFRNREKVDEEYNCFVFTKECSGIKGAKAIIDKEIHEKSESVLLKVDGIISEAQKLDLINSVYSYESLKDTKYFNKVTDNIKYLKKYIVEYEKTKSEVQKIFRNIASYDVIPKIIYEENFEEINRNVEILKEKMKGLLENDKRKLRIRKIEARGELNKFKVTIPDFEYRKLEKSKKNEIEKVKINDYEELVVVNCGYSYEKGFEVVQGEEEDNFF</sequence>
<dbReference type="InterPro" id="IPR014001">
    <property type="entry name" value="Helicase_ATP-bd"/>
</dbReference>
<organism evidence="12 13">
    <name type="scientific">Leptotrichia shahii</name>
    <dbReference type="NCBI Taxonomy" id="157691"/>
    <lineage>
        <taxon>Bacteria</taxon>
        <taxon>Fusobacteriati</taxon>
        <taxon>Fusobacteriota</taxon>
        <taxon>Fusobacteriia</taxon>
        <taxon>Fusobacteriales</taxon>
        <taxon>Leptotrichiaceae</taxon>
        <taxon>Leptotrichia</taxon>
    </lineage>
</organism>
<dbReference type="NCBIfam" id="TIGR01587">
    <property type="entry name" value="cas3_core"/>
    <property type="match status" value="1"/>
</dbReference>
<evidence type="ECO:0000256" key="2">
    <source>
        <dbReference type="ARBA" id="ARBA00009046"/>
    </source>
</evidence>
<evidence type="ECO:0000256" key="10">
    <source>
        <dbReference type="SAM" id="Coils"/>
    </source>
</evidence>
<dbReference type="SMART" id="SM00487">
    <property type="entry name" value="DEXDc"/>
    <property type="match status" value="1"/>
</dbReference>
<dbReference type="GO" id="GO:0016787">
    <property type="term" value="F:hydrolase activity"/>
    <property type="evidence" value="ECO:0007669"/>
    <property type="project" value="UniProtKB-KW"/>
</dbReference>
<dbReference type="GO" id="GO:0003724">
    <property type="term" value="F:RNA helicase activity"/>
    <property type="evidence" value="ECO:0007669"/>
    <property type="project" value="TreeGrafter"/>
</dbReference>
<dbReference type="PANTHER" id="PTHR47963:SF9">
    <property type="entry name" value="CRISPR-ASSOCIATED ENDONUCLEASE_HELICASE CAS3"/>
    <property type="match status" value="1"/>
</dbReference>
<dbReference type="RefSeq" id="WP_018449896.1">
    <property type="nucleotide sequence ID" value="NZ_AP019827.1"/>
</dbReference>
<dbReference type="GO" id="GO:0003723">
    <property type="term" value="F:RNA binding"/>
    <property type="evidence" value="ECO:0007669"/>
    <property type="project" value="TreeGrafter"/>
</dbReference>
<gene>
    <name evidence="12" type="primary">cas3</name>
    <name evidence="12" type="ORF">JCM16776_1130</name>
</gene>
<dbReference type="GO" id="GO:0046872">
    <property type="term" value="F:metal ion binding"/>
    <property type="evidence" value="ECO:0007669"/>
    <property type="project" value="UniProtKB-KW"/>
</dbReference>
<dbReference type="Gene3D" id="1.10.3210.30">
    <property type="match status" value="1"/>
</dbReference>
<proteinExistence type="inferred from homology"/>
<comment type="similarity">
    <text evidence="2">In the central section; belongs to the CRISPR-associated helicase Cas3 family.</text>
</comment>
<evidence type="ECO:0000256" key="9">
    <source>
        <dbReference type="ARBA" id="ARBA00023118"/>
    </source>
</evidence>
<evidence type="ECO:0000256" key="8">
    <source>
        <dbReference type="ARBA" id="ARBA00022840"/>
    </source>
</evidence>
<evidence type="ECO:0000313" key="13">
    <source>
        <dbReference type="Proteomes" id="UP000322617"/>
    </source>
</evidence>
<dbReference type="InterPro" id="IPR050547">
    <property type="entry name" value="DEAD_box_RNA_helicases"/>
</dbReference>
<dbReference type="NCBIfam" id="TIGR01596">
    <property type="entry name" value="cas3_HD"/>
    <property type="match status" value="1"/>
</dbReference>
<keyword evidence="7" id="KW-0347">Helicase</keyword>
<dbReference type="STRING" id="1122172.GCA_000373045_00279"/>
<dbReference type="CDD" id="cd09641">
    <property type="entry name" value="Cas3''_I"/>
    <property type="match status" value="1"/>
</dbReference>
<dbReference type="AlphaFoldDB" id="A0A510JNJ5"/>
<evidence type="ECO:0000313" key="12">
    <source>
        <dbReference type="EMBL" id="BBM40910.1"/>
    </source>
</evidence>
<keyword evidence="5" id="KW-0547">Nucleotide-binding</keyword>
<protein>
    <submittedName>
        <fullName evidence="12">CRISPR-associated helicase Cas3</fullName>
    </submittedName>
</protein>
<feature type="coiled-coil region" evidence="10">
    <location>
        <begin position="129"/>
        <end position="156"/>
    </location>
</feature>
<dbReference type="Pfam" id="PF18019">
    <property type="entry name" value="Cas3_HD"/>
    <property type="match status" value="1"/>
</dbReference>
<keyword evidence="3" id="KW-0540">Nuclease</keyword>
<dbReference type="InterPro" id="IPR006474">
    <property type="entry name" value="Helicase_Cas3_CRISPR-ass_core"/>
</dbReference>
<dbReference type="SUPFAM" id="SSF52540">
    <property type="entry name" value="P-loop containing nucleoside triphosphate hydrolases"/>
    <property type="match status" value="1"/>
</dbReference>
<evidence type="ECO:0000256" key="3">
    <source>
        <dbReference type="ARBA" id="ARBA00022722"/>
    </source>
</evidence>
<dbReference type="EMBL" id="AP019827">
    <property type="protein sequence ID" value="BBM40910.1"/>
    <property type="molecule type" value="Genomic_DNA"/>
</dbReference>
<dbReference type="Gene3D" id="3.40.50.300">
    <property type="entry name" value="P-loop containing nucleotide triphosphate hydrolases"/>
    <property type="match status" value="2"/>
</dbReference>
<evidence type="ECO:0000256" key="4">
    <source>
        <dbReference type="ARBA" id="ARBA00022723"/>
    </source>
</evidence>
<dbReference type="Proteomes" id="UP000322617">
    <property type="component" value="Chromosome"/>
</dbReference>
<reference evidence="12 13" key="1">
    <citation type="submission" date="2019-07" db="EMBL/GenBank/DDBJ databases">
        <title>Complete Genome Sequence of Leptotrichia shahii Strain JCM 16776.</title>
        <authorList>
            <person name="Watanabe S."/>
            <person name="Cui L."/>
        </authorList>
    </citation>
    <scope>NUCLEOTIDE SEQUENCE [LARGE SCALE GENOMIC DNA]</scope>
    <source>
        <strain evidence="12 13">JCM16776</strain>
    </source>
</reference>
<keyword evidence="6" id="KW-0378">Hydrolase</keyword>
<dbReference type="GO" id="GO:0004518">
    <property type="term" value="F:nuclease activity"/>
    <property type="evidence" value="ECO:0007669"/>
    <property type="project" value="UniProtKB-KW"/>
</dbReference>